<evidence type="ECO:0000256" key="2">
    <source>
        <dbReference type="ARBA" id="ARBA00023136"/>
    </source>
</evidence>
<gene>
    <name evidence="4" type="ORF">L0M14_29200</name>
</gene>
<evidence type="ECO:0000256" key="3">
    <source>
        <dbReference type="SAM" id="Phobius"/>
    </source>
</evidence>
<dbReference type="PANTHER" id="PTHR22550:SF5">
    <property type="entry name" value="LEUCINE ZIPPER PROTEIN 4"/>
    <property type="match status" value="1"/>
</dbReference>
<dbReference type="InterPro" id="IPR050768">
    <property type="entry name" value="UPF0353/GerABKA_families"/>
</dbReference>
<feature type="transmembrane region" description="Helical" evidence="3">
    <location>
        <begin position="297"/>
        <end position="316"/>
    </location>
</feature>
<name>A0ABY3SIB8_9BACL</name>
<evidence type="ECO:0000313" key="5">
    <source>
        <dbReference type="Proteomes" id="UP001649230"/>
    </source>
</evidence>
<reference evidence="4 5" key="1">
    <citation type="journal article" date="2024" name="Int. J. Syst. Evol. Microbiol.">
        <title>Paenibacillus hexagrammi sp. nov., a novel bacterium isolated from the gut content of Hexagrammos agrammus.</title>
        <authorList>
            <person name="Jung H.K."/>
            <person name="Kim D.G."/>
            <person name="Zin H."/>
            <person name="Park J."/>
            <person name="Jung H."/>
            <person name="Kim Y.O."/>
            <person name="Kong H.J."/>
            <person name="Kim J.W."/>
            <person name="Kim Y.S."/>
        </authorList>
    </citation>
    <scope>NUCLEOTIDE SEQUENCE [LARGE SCALE GENOMIC DNA]</scope>
    <source>
        <strain evidence="4 5">YPD9-1</strain>
    </source>
</reference>
<protein>
    <submittedName>
        <fullName evidence="4">Spore germination protein</fullName>
    </submittedName>
</protein>
<dbReference type="RefSeq" id="WP_235119898.1">
    <property type="nucleotide sequence ID" value="NZ_CP090978.1"/>
</dbReference>
<proteinExistence type="inferred from homology"/>
<feature type="transmembrane region" description="Helical" evidence="3">
    <location>
        <begin position="388"/>
        <end position="409"/>
    </location>
</feature>
<feature type="transmembrane region" description="Helical" evidence="3">
    <location>
        <begin position="421"/>
        <end position="445"/>
    </location>
</feature>
<keyword evidence="3" id="KW-0812">Transmembrane</keyword>
<evidence type="ECO:0000313" key="4">
    <source>
        <dbReference type="EMBL" id="UJF33528.1"/>
    </source>
</evidence>
<dbReference type="Proteomes" id="UP001649230">
    <property type="component" value="Chromosome"/>
</dbReference>
<keyword evidence="3" id="KW-1133">Transmembrane helix</keyword>
<dbReference type="Pfam" id="PF03323">
    <property type="entry name" value="GerA"/>
    <property type="match status" value="1"/>
</dbReference>
<dbReference type="InterPro" id="IPR004995">
    <property type="entry name" value="Spore_Ger"/>
</dbReference>
<keyword evidence="5" id="KW-1185">Reference proteome</keyword>
<evidence type="ECO:0000256" key="1">
    <source>
        <dbReference type="ARBA" id="ARBA00005278"/>
    </source>
</evidence>
<sequence length="494" mass="54660">MELHDSSMNSTIGNLSANEASLRSMFLHCDDVVFKKFSLQNAQEGLLVYTESLADEKRIVSDILKPLQGCSLPSSGNWDEKITWLLYQVLPVDNISIQILMEEAVDSVFNGNIMLLLDGFVGALLISMSSYETRSIEEPATEPVIRGPRDGFTEHLQTNISLIRRRLRTSQLKCEAMQIGSLSRTQVMIMYIDQIASPVLIEEVKRRVQQVKLKIVLESGYIEELIADNRLSIFPQVLPTERPDRTVAGLASGRVAILVDNTPFVLIAPTTPFEMLQAAEDYSQQYLVASVMRWLRMWLSFSALVFPSLYIALTTMHQEMLPTSLLLSIASSREAVPFPAIVEAFLMELAFEALREAGIRLPRPVGQAVSIVGALVIGQAAVQAGLVSASLVIVVSFTGIASFIFPSYSQGLSIRMLRFPLMIFAGALGLYGILLALLALLIHLLKLQSFGVPYLSPTSPLHVKGLKDVLFRVPWWSRYKDNKLSEAKKGGPAS</sequence>
<comment type="similarity">
    <text evidence="1">Belongs to the GerABKA family.</text>
</comment>
<dbReference type="EMBL" id="CP090978">
    <property type="protein sequence ID" value="UJF33528.1"/>
    <property type="molecule type" value="Genomic_DNA"/>
</dbReference>
<organism evidence="4 5">
    <name type="scientific">Paenibacillus hexagrammi</name>
    <dbReference type="NCBI Taxonomy" id="2908839"/>
    <lineage>
        <taxon>Bacteria</taxon>
        <taxon>Bacillati</taxon>
        <taxon>Bacillota</taxon>
        <taxon>Bacilli</taxon>
        <taxon>Bacillales</taxon>
        <taxon>Paenibacillaceae</taxon>
        <taxon>Paenibacillus</taxon>
    </lineage>
</organism>
<accession>A0ABY3SIB8</accession>
<keyword evidence="2 3" id="KW-0472">Membrane</keyword>
<dbReference type="PANTHER" id="PTHR22550">
    <property type="entry name" value="SPORE GERMINATION PROTEIN"/>
    <property type="match status" value="1"/>
</dbReference>
<dbReference type="PIRSF" id="PIRSF005690">
    <property type="entry name" value="GerBA"/>
    <property type="match status" value="1"/>
</dbReference>